<protein>
    <recommendedName>
        <fullName evidence="4">BZIP domain-containing protein</fullName>
    </recommendedName>
</protein>
<dbReference type="Proteomes" id="UP001586593">
    <property type="component" value="Unassembled WGS sequence"/>
</dbReference>
<feature type="region of interest" description="Disordered" evidence="1">
    <location>
        <begin position="119"/>
        <end position="200"/>
    </location>
</feature>
<feature type="compositionally biased region" description="Basic and acidic residues" evidence="1">
    <location>
        <begin position="257"/>
        <end position="268"/>
    </location>
</feature>
<reference evidence="2 3" key="1">
    <citation type="journal article" date="2024" name="Commun. Biol.">
        <title>Comparative genomic analysis of thermophilic fungi reveals convergent evolutionary adaptations and gene losses.</title>
        <authorList>
            <person name="Steindorff A.S."/>
            <person name="Aguilar-Pontes M.V."/>
            <person name="Robinson A.J."/>
            <person name="Andreopoulos B."/>
            <person name="LaButti K."/>
            <person name="Kuo A."/>
            <person name="Mondo S."/>
            <person name="Riley R."/>
            <person name="Otillar R."/>
            <person name="Haridas S."/>
            <person name="Lipzen A."/>
            <person name="Grimwood J."/>
            <person name="Schmutz J."/>
            <person name="Clum A."/>
            <person name="Reid I.D."/>
            <person name="Moisan M.C."/>
            <person name="Butler G."/>
            <person name="Nguyen T.T.M."/>
            <person name="Dewar K."/>
            <person name="Conant G."/>
            <person name="Drula E."/>
            <person name="Henrissat B."/>
            <person name="Hansel C."/>
            <person name="Singer S."/>
            <person name="Hutchinson M.I."/>
            <person name="de Vries R.P."/>
            <person name="Natvig D.O."/>
            <person name="Powell A.J."/>
            <person name="Tsang A."/>
            <person name="Grigoriev I.V."/>
        </authorList>
    </citation>
    <scope>NUCLEOTIDE SEQUENCE [LARGE SCALE GENOMIC DNA]</scope>
    <source>
        <strain evidence="2 3">ATCC 24622</strain>
    </source>
</reference>
<evidence type="ECO:0000313" key="3">
    <source>
        <dbReference type="Proteomes" id="UP001586593"/>
    </source>
</evidence>
<name>A0ABR3XCE7_9PEZI</name>
<comment type="caution">
    <text evidence="2">The sequence shown here is derived from an EMBL/GenBank/DDBJ whole genome shotgun (WGS) entry which is preliminary data.</text>
</comment>
<sequence length="308" mass="34151">MASSLTNYSLDPSCRGIHSYALSNSPSKSSDHPWAQSERDNTRNGSRQWMQVTDHFSSLTLEGGGGVMIRDQHNYDAMQIDTNTTSTSSEMRHRDDAHQKQGALGAGQSAKITFAQPFPVPEGHNLYRPSQSHGAEERMADSTDLPSTTDDQQDTQIEEPNPQNLHSRPSALSHMAEMTASRKRTGTPPLTSTSASAAQDQVVDPLRASLTWHEDEITVYDPNDSEDDGTGVNGIGFKPTPAVAYARRMKRKQQLSEYRKREEREARALRSQRRRGSPAPGLSEVGKAKTHRRQVRFLEAQLGAVRAR</sequence>
<feature type="region of interest" description="Disordered" evidence="1">
    <location>
        <begin position="21"/>
        <end position="47"/>
    </location>
</feature>
<evidence type="ECO:0000313" key="2">
    <source>
        <dbReference type="EMBL" id="KAL1873608.1"/>
    </source>
</evidence>
<keyword evidence="3" id="KW-1185">Reference proteome</keyword>
<organism evidence="2 3">
    <name type="scientific">Phialemonium thermophilum</name>
    <dbReference type="NCBI Taxonomy" id="223376"/>
    <lineage>
        <taxon>Eukaryota</taxon>
        <taxon>Fungi</taxon>
        <taxon>Dikarya</taxon>
        <taxon>Ascomycota</taxon>
        <taxon>Pezizomycotina</taxon>
        <taxon>Sordariomycetes</taxon>
        <taxon>Sordariomycetidae</taxon>
        <taxon>Cephalothecales</taxon>
        <taxon>Cephalothecaceae</taxon>
        <taxon>Phialemonium</taxon>
    </lineage>
</organism>
<feature type="region of interest" description="Disordered" evidence="1">
    <location>
        <begin position="251"/>
        <end position="293"/>
    </location>
</feature>
<evidence type="ECO:0000256" key="1">
    <source>
        <dbReference type="SAM" id="MobiDB-lite"/>
    </source>
</evidence>
<evidence type="ECO:0008006" key="4">
    <source>
        <dbReference type="Google" id="ProtNLM"/>
    </source>
</evidence>
<dbReference type="EMBL" id="JAZHXJ010000119">
    <property type="protein sequence ID" value="KAL1873608.1"/>
    <property type="molecule type" value="Genomic_DNA"/>
</dbReference>
<gene>
    <name evidence="2" type="ORF">VTK73DRAFT_850</name>
</gene>
<accession>A0ABR3XCE7</accession>
<proteinExistence type="predicted"/>
<feature type="compositionally biased region" description="Polar residues" evidence="1">
    <location>
        <begin position="188"/>
        <end position="199"/>
    </location>
</feature>